<reference evidence="2" key="2">
    <citation type="journal article" date="2015" name="Data Brief">
        <title>Shoot transcriptome of the giant reed, Arundo donax.</title>
        <authorList>
            <person name="Barrero R.A."/>
            <person name="Guerrero F.D."/>
            <person name="Moolhuijzen P."/>
            <person name="Goolsby J.A."/>
            <person name="Tidwell J."/>
            <person name="Bellgard S.E."/>
            <person name="Bellgard M.I."/>
        </authorList>
    </citation>
    <scope>NUCLEOTIDE SEQUENCE</scope>
    <source>
        <tissue evidence="2">Shoot tissue taken approximately 20 cm above the soil surface</tissue>
    </source>
</reference>
<evidence type="ECO:0000256" key="1">
    <source>
        <dbReference type="SAM" id="MobiDB-lite"/>
    </source>
</evidence>
<name>A0A0A9C9X8_ARUDO</name>
<proteinExistence type="predicted"/>
<feature type="compositionally biased region" description="Low complexity" evidence="1">
    <location>
        <begin position="8"/>
        <end position="22"/>
    </location>
</feature>
<protein>
    <submittedName>
        <fullName evidence="2">Uncharacterized protein</fullName>
    </submittedName>
</protein>
<dbReference type="EMBL" id="GBRH01225509">
    <property type="protein sequence ID" value="JAD72386.1"/>
    <property type="molecule type" value="Transcribed_RNA"/>
</dbReference>
<evidence type="ECO:0000313" key="2">
    <source>
        <dbReference type="EMBL" id="JAD72386.1"/>
    </source>
</evidence>
<accession>A0A0A9C9X8</accession>
<feature type="compositionally biased region" description="Polar residues" evidence="1">
    <location>
        <begin position="31"/>
        <end position="41"/>
    </location>
</feature>
<reference evidence="2" key="1">
    <citation type="submission" date="2014-09" db="EMBL/GenBank/DDBJ databases">
        <authorList>
            <person name="Magalhaes I.L.F."/>
            <person name="Oliveira U."/>
            <person name="Santos F.R."/>
            <person name="Vidigal T.H.D.A."/>
            <person name="Brescovit A.D."/>
            <person name="Santos A.J."/>
        </authorList>
    </citation>
    <scope>NUCLEOTIDE SEQUENCE</scope>
    <source>
        <tissue evidence="2">Shoot tissue taken approximately 20 cm above the soil surface</tissue>
    </source>
</reference>
<sequence length="41" mass="4368">MPRRRCRSASPSSSPSLPARHPTSVRGRSARPSTATTYSGP</sequence>
<feature type="region of interest" description="Disordered" evidence="1">
    <location>
        <begin position="1"/>
        <end position="41"/>
    </location>
</feature>
<dbReference type="AlphaFoldDB" id="A0A0A9C9X8"/>
<organism evidence="2">
    <name type="scientific">Arundo donax</name>
    <name type="common">Giant reed</name>
    <name type="synonym">Donax arundinaceus</name>
    <dbReference type="NCBI Taxonomy" id="35708"/>
    <lineage>
        <taxon>Eukaryota</taxon>
        <taxon>Viridiplantae</taxon>
        <taxon>Streptophyta</taxon>
        <taxon>Embryophyta</taxon>
        <taxon>Tracheophyta</taxon>
        <taxon>Spermatophyta</taxon>
        <taxon>Magnoliopsida</taxon>
        <taxon>Liliopsida</taxon>
        <taxon>Poales</taxon>
        <taxon>Poaceae</taxon>
        <taxon>PACMAD clade</taxon>
        <taxon>Arundinoideae</taxon>
        <taxon>Arundineae</taxon>
        <taxon>Arundo</taxon>
    </lineage>
</organism>